<evidence type="ECO:0000259" key="1">
    <source>
        <dbReference type="Pfam" id="PF08376"/>
    </source>
</evidence>
<sequence length="147" mass="15798">MGFGNNGLAKANLHGANDQKVLAGGDRESVGAGFTDSGGVLDRQATVRELKQLQTMTALAQSAGDLIHQIQIERGMSSGYLASGGEAFGQRLSQQRPQTDTAAEAFIEQRRSLAVGVLSTAANEQLDQLERQWQRTASLRREIDQLS</sequence>
<dbReference type="RefSeq" id="WP_206192718.1">
    <property type="nucleotide sequence ID" value="NZ_VULO01000030.1"/>
</dbReference>
<feature type="domain" description="Nitrate/nitrite sensing protein" evidence="1">
    <location>
        <begin position="65"/>
        <end position="146"/>
    </location>
</feature>
<organism evidence="2 3">
    <name type="scientific">Scrofimicrobium canadense</name>
    <dbReference type="NCBI Taxonomy" id="2652290"/>
    <lineage>
        <taxon>Bacteria</taxon>
        <taxon>Bacillati</taxon>
        <taxon>Actinomycetota</taxon>
        <taxon>Actinomycetes</taxon>
        <taxon>Actinomycetales</taxon>
        <taxon>Actinomycetaceae</taxon>
        <taxon>Scrofimicrobium</taxon>
    </lineage>
</organism>
<evidence type="ECO:0000313" key="3">
    <source>
        <dbReference type="Proteomes" id="UP000470875"/>
    </source>
</evidence>
<dbReference type="InterPro" id="IPR013587">
    <property type="entry name" value="Nitrate/nitrite_sensing"/>
</dbReference>
<reference evidence="2 3" key="1">
    <citation type="submission" date="2019-08" db="EMBL/GenBank/DDBJ databases">
        <title>In-depth cultivation of the pig gut microbiome towards novel bacterial diversity and tailored functional studies.</title>
        <authorList>
            <person name="Wylensek D."/>
            <person name="Hitch T.C.A."/>
            <person name="Clavel T."/>
        </authorList>
    </citation>
    <scope>NUCLEOTIDE SEQUENCE [LARGE SCALE GENOMIC DNA]</scope>
    <source>
        <strain evidence="2 3">WB03_NA08</strain>
    </source>
</reference>
<comment type="caution">
    <text evidence="2">The sequence shown here is derived from an EMBL/GenBank/DDBJ whole genome shotgun (WGS) entry which is preliminary data.</text>
</comment>
<feature type="non-terminal residue" evidence="2">
    <location>
        <position position="147"/>
    </location>
</feature>
<dbReference type="Proteomes" id="UP000470875">
    <property type="component" value="Unassembled WGS sequence"/>
</dbReference>
<dbReference type="Pfam" id="PF08376">
    <property type="entry name" value="NIT"/>
    <property type="match status" value="1"/>
</dbReference>
<protein>
    <recommendedName>
        <fullName evidence="1">Nitrate/nitrite sensing protein domain-containing protein</fullName>
    </recommendedName>
</protein>
<gene>
    <name evidence="2" type="ORF">FYJ24_12245</name>
</gene>
<keyword evidence="3" id="KW-1185">Reference proteome</keyword>
<evidence type="ECO:0000313" key="2">
    <source>
        <dbReference type="EMBL" id="MSS85489.1"/>
    </source>
</evidence>
<name>A0A6N7VUL7_9ACTO</name>
<dbReference type="EMBL" id="VULO01000030">
    <property type="protein sequence ID" value="MSS85489.1"/>
    <property type="molecule type" value="Genomic_DNA"/>
</dbReference>
<accession>A0A6N7VUL7</accession>
<proteinExistence type="predicted"/>
<dbReference type="AlphaFoldDB" id="A0A6N7VUL7"/>